<keyword evidence="4" id="KW-0732">Signal</keyword>
<keyword evidence="2" id="KW-0805">Transcription regulation</keyword>
<dbReference type="EMBL" id="GBRH01259473">
    <property type="protein sequence ID" value="JAD38422.1"/>
    <property type="molecule type" value="Transcribed_RNA"/>
</dbReference>
<evidence type="ECO:0000256" key="3">
    <source>
        <dbReference type="ARBA" id="ARBA00022946"/>
    </source>
</evidence>
<feature type="chain" id="PRO_5002060072" evidence="4">
    <location>
        <begin position="32"/>
        <end position="382"/>
    </location>
</feature>
<dbReference type="Pfam" id="PF02536">
    <property type="entry name" value="mTERF"/>
    <property type="match status" value="1"/>
</dbReference>
<name>A0A0A8ZUB7_ARUDO</name>
<keyword evidence="2" id="KW-0804">Transcription</keyword>
<dbReference type="GO" id="GO:0006353">
    <property type="term" value="P:DNA-templated transcription termination"/>
    <property type="evidence" value="ECO:0007669"/>
    <property type="project" value="UniProtKB-KW"/>
</dbReference>
<dbReference type="SMART" id="SM00733">
    <property type="entry name" value="Mterf"/>
    <property type="match status" value="5"/>
</dbReference>
<accession>A0A0A8ZUB7</accession>
<reference evidence="5" key="1">
    <citation type="submission" date="2014-09" db="EMBL/GenBank/DDBJ databases">
        <authorList>
            <person name="Magalhaes I.L.F."/>
            <person name="Oliveira U."/>
            <person name="Santos F.R."/>
            <person name="Vidigal T.H.D.A."/>
            <person name="Brescovit A.D."/>
            <person name="Santos A.J."/>
        </authorList>
    </citation>
    <scope>NUCLEOTIDE SEQUENCE</scope>
    <source>
        <tissue evidence="5">Shoot tissue taken approximately 20 cm above the soil surface</tissue>
    </source>
</reference>
<dbReference type="FunFam" id="1.25.70.10:FF:000001">
    <property type="entry name" value="Mitochondrial transcription termination factor-like"/>
    <property type="match status" value="1"/>
</dbReference>
<evidence type="ECO:0000256" key="1">
    <source>
        <dbReference type="ARBA" id="ARBA00007692"/>
    </source>
</evidence>
<dbReference type="PANTHER" id="PTHR13068:SF84">
    <property type="entry name" value="OS06G0225100 PROTEIN"/>
    <property type="match status" value="1"/>
</dbReference>
<protein>
    <submittedName>
        <fullName evidence="5">Uncharacterized protein</fullName>
    </submittedName>
</protein>
<dbReference type="InterPro" id="IPR003690">
    <property type="entry name" value="MTERF"/>
</dbReference>
<evidence type="ECO:0000256" key="4">
    <source>
        <dbReference type="SAM" id="SignalP"/>
    </source>
</evidence>
<keyword evidence="3" id="KW-0809">Transit peptide</keyword>
<dbReference type="GO" id="GO:0003676">
    <property type="term" value="F:nucleic acid binding"/>
    <property type="evidence" value="ECO:0007669"/>
    <property type="project" value="InterPro"/>
</dbReference>
<dbReference type="Gene3D" id="1.25.70.10">
    <property type="entry name" value="Transcription termination factor 3, mitochondrial"/>
    <property type="match status" value="1"/>
</dbReference>
<feature type="signal peptide" evidence="4">
    <location>
        <begin position="1"/>
        <end position="31"/>
    </location>
</feature>
<dbReference type="InterPro" id="IPR038538">
    <property type="entry name" value="MTERF_sf"/>
</dbReference>
<organism evidence="5">
    <name type="scientific">Arundo donax</name>
    <name type="common">Giant reed</name>
    <name type="synonym">Donax arundinaceus</name>
    <dbReference type="NCBI Taxonomy" id="35708"/>
    <lineage>
        <taxon>Eukaryota</taxon>
        <taxon>Viridiplantae</taxon>
        <taxon>Streptophyta</taxon>
        <taxon>Embryophyta</taxon>
        <taxon>Tracheophyta</taxon>
        <taxon>Spermatophyta</taxon>
        <taxon>Magnoliopsida</taxon>
        <taxon>Liliopsida</taxon>
        <taxon>Poales</taxon>
        <taxon>Poaceae</taxon>
        <taxon>PACMAD clade</taxon>
        <taxon>Arundinoideae</taxon>
        <taxon>Arundineae</taxon>
        <taxon>Arundo</taxon>
    </lineage>
</organism>
<dbReference type="AlphaFoldDB" id="A0A0A8ZUB7"/>
<dbReference type="PANTHER" id="PTHR13068">
    <property type="entry name" value="CGI-12 PROTEIN-RELATED"/>
    <property type="match status" value="1"/>
</dbReference>
<comment type="similarity">
    <text evidence="1">Belongs to the mTERF family.</text>
</comment>
<reference evidence="5" key="2">
    <citation type="journal article" date="2015" name="Data Brief">
        <title>Shoot transcriptome of the giant reed, Arundo donax.</title>
        <authorList>
            <person name="Barrero R.A."/>
            <person name="Guerrero F.D."/>
            <person name="Moolhuijzen P."/>
            <person name="Goolsby J.A."/>
            <person name="Tidwell J."/>
            <person name="Bellgard S.E."/>
            <person name="Bellgard M.I."/>
        </authorList>
    </citation>
    <scope>NUCLEOTIDE SEQUENCE</scope>
    <source>
        <tissue evidence="5">Shoot tissue taken approximately 20 cm above the soil surface</tissue>
    </source>
</reference>
<evidence type="ECO:0000313" key="5">
    <source>
        <dbReference type="EMBL" id="JAD38422.1"/>
    </source>
</evidence>
<sequence length="382" mass="42486">MLHLQKHLTLSFPRQWLLAITRFATTASAAASPDPAPFTVEDYLVASCHLNQDQALKASKALSHLTSPTNPDAVLALLSGLGLSPPDIAAVVVRDPKLLCCKVDKRHGFSTRLAALQRHGFSTSEIARLVLLSPSSFRRRAIISKLKYYVPFFGSFDDLLNALKKRSSLLGADLEGVVKPNVSCLREFGLGELEIAKICRKVPSLLSARPERVQAMVVRAEAMGVPRSSPMFKYALQCVASLNDEFITAKVEFLKETFRWSEADVRFAVSRDPWVLTVSKDRASRVSKFLISEVGLDPEYIACTPALIKYSLVRRLIPRHYVVKFLKANGLLGHDRSYYSAVQVSEKAFMEKFICPYKEAAPHLAEDYAAACRGEVPSRFRL</sequence>
<proteinExistence type="inferred from homology"/>
<evidence type="ECO:0000256" key="2">
    <source>
        <dbReference type="ARBA" id="ARBA00022472"/>
    </source>
</evidence>
<keyword evidence="2" id="KW-0806">Transcription termination</keyword>